<proteinExistence type="predicted"/>
<evidence type="ECO:0000256" key="1">
    <source>
        <dbReference type="SAM" id="Phobius"/>
    </source>
</evidence>
<feature type="transmembrane region" description="Helical" evidence="1">
    <location>
        <begin position="17"/>
        <end position="37"/>
    </location>
</feature>
<evidence type="ECO:0000313" key="2">
    <source>
        <dbReference type="EMBL" id="SVC89645.1"/>
    </source>
</evidence>
<reference evidence="2" key="1">
    <citation type="submission" date="2018-05" db="EMBL/GenBank/DDBJ databases">
        <authorList>
            <person name="Lanie J.A."/>
            <person name="Ng W.-L."/>
            <person name="Kazmierczak K.M."/>
            <person name="Andrzejewski T.M."/>
            <person name="Davidsen T.M."/>
            <person name="Wayne K.J."/>
            <person name="Tettelin H."/>
            <person name="Glass J.I."/>
            <person name="Rusch D."/>
            <person name="Podicherti R."/>
            <person name="Tsui H.-C.T."/>
            <person name="Winkler M.E."/>
        </authorList>
    </citation>
    <scope>NUCLEOTIDE SEQUENCE</scope>
</reference>
<keyword evidence="1" id="KW-0812">Transmembrane</keyword>
<keyword evidence="1" id="KW-0472">Membrane</keyword>
<accession>A0A382QXQ4</accession>
<dbReference type="EMBL" id="UINC01117306">
    <property type="protein sequence ID" value="SVC89645.1"/>
    <property type="molecule type" value="Genomic_DNA"/>
</dbReference>
<keyword evidence="1" id="KW-1133">Transmembrane helix</keyword>
<sequence>MASIGTTGRPHATLSRVTALALFLSMAAFWGWAFLVYDAPGNPDRLEDRSWVATADQRCSLMALAVGDLPAAADSASPAHRADVLDDATDLLDQLVADLRGMDGGTTDDLVLVAGWFDDWDIYLADRRFHAQRLRTEGDVRPYLTALPSGAGSHVERMNGFARVNDMEGCLDPGDL</sequence>
<evidence type="ECO:0008006" key="3">
    <source>
        <dbReference type="Google" id="ProtNLM"/>
    </source>
</evidence>
<organism evidence="2">
    <name type="scientific">marine metagenome</name>
    <dbReference type="NCBI Taxonomy" id="408172"/>
    <lineage>
        <taxon>unclassified sequences</taxon>
        <taxon>metagenomes</taxon>
        <taxon>ecological metagenomes</taxon>
    </lineage>
</organism>
<name>A0A382QXQ4_9ZZZZ</name>
<gene>
    <name evidence="2" type="ORF">METZ01_LOCUS342499</name>
</gene>
<dbReference type="AlphaFoldDB" id="A0A382QXQ4"/>
<protein>
    <recommendedName>
        <fullName evidence="3">Imelysin-like domain-containing protein</fullName>
    </recommendedName>
</protein>